<accession>A0ABP9P2V0</accession>
<keyword evidence="2" id="KW-1185">Reference proteome</keyword>
<dbReference type="EMBL" id="BAABIA010000004">
    <property type="protein sequence ID" value="GAA5139633.1"/>
    <property type="molecule type" value="Genomic_DNA"/>
</dbReference>
<protein>
    <submittedName>
        <fullName evidence="1">Uncharacterized protein</fullName>
    </submittedName>
</protein>
<sequence>MFHSPRFLVTAVLGLIVGGSFAKEPFKPNLGPDLPSIQVTCGGVTVMLRQASQWTPGRLDFRGSAMTTERSAYGTVFSFPDVGFIGTGHLENEPEPLQSLAFFLDGQPVANPTAEMKGSTFRFERRSRVRQFDLTCILEIRDNRLYETTTVHTDEAQPLKLVYHFMHAWAPTVSAFIAGRDANPGQVMTGVLNDDAALARKFYINEPVDWMSVYEPKSGQYGVSRLLETPPQGKPISMIWNVPGSYRKYYLKSFSNETVPAGFTGTWKMVTTFGAAPEAEWEAAARKTAADLGKP</sequence>
<gene>
    <name evidence="1" type="ORF">GCM10023213_20640</name>
</gene>
<organism evidence="1 2">
    <name type="scientific">Prosthecobacter algae</name>
    <dbReference type="NCBI Taxonomy" id="1144682"/>
    <lineage>
        <taxon>Bacteria</taxon>
        <taxon>Pseudomonadati</taxon>
        <taxon>Verrucomicrobiota</taxon>
        <taxon>Verrucomicrobiia</taxon>
        <taxon>Verrucomicrobiales</taxon>
        <taxon>Verrucomicrobiaceae</taxon>
        <taxon>Prosthecobacter</taxon>
    </lineage>
</organism>
<dbReference type="Proteomes" id="UP001499852">
    <property type="component" value="Unassembled WGS sequence"/>
</dbReference>
<evidence type="ECO:0000313" key="2">
    <source>
        <dbReference type="Proteomes" id="UP001499852"/>
    </source>
</evidence>
<evidence type="ECO:0000313" key="1">
    <source>
        <dbReference type="EMBL" id="GAA5139633.1"/>
    </source>
</evidence>
<dbReference type="RefSeq" id="WP_345736299.1">
    <property type="nucleotide sequence ID" value="NZ_BAABIA010000004.1"/>
</dbReference>
<reference evidence="2" key="1">
    <citation type="journal article" date="2019" name="Int. J. Syst. Evol. Microbiol.">
        <title>The Global Catalogue of Microorganisms (GCM) 10K type strain sequencing project: providing services to taxonomists for standard genome sequencing and annotation.</title>
        <authorList>
            <consortium name="The Broad Institute Genomics Platform"/>
            <consortium name="The Broad Institute Genome Sequencing Center for Infectious Disease"/>
            <person name="Wu L."/>
            <person name="Ma J."/>
        </authorList>
    </citation>
    <scope>NUCLEOTIDE SEQUENCE [LARGE SCALE GENOMIC DNA]</scope>
    <source>
        <strain evidence="2">JCM 18053</strain>
    </source>
</reference>
<comment type="caution">
    <text evidence="1">The sequence shown here is derived from an EMBL/GenBank/DDBJ whole genome shotgun (WGS) entry which is preliminary data.</text>
</comment>
<name>A0ABP9P2V0_9BACT</name>
<proteinExistence type="predicted"/>